<gene>
    <name evidence="1" type="ORF">NPIL_656931</name>
</gene>
<accession>A0A8X6IQR0</accession>
<evidence type="ECO:0000313" key="2">
    <source>
        <dbReference type="Proteomes" id="UP000887013"/>
    </source>
</evidence>
<evidence type="ECO:0000313" key="1">
    <source>
        <dbReference type="EMBL" id="GFS55264.1"/>
    </source>
</evidence>
<feature type="non-terminal residue" evidence="1">
    <location>
        <position position="37"/>
    </location>
</feature>
<dbReference type="Proteomes" id="UP000887013">
    <property type="component" value="Unassembled WGS sequence"/>
</dbReference>
<organism evidence="1 2">
    <name type="scientific">Nephila pilipes</name>
    <name type="common">Giant wood spider</name>
    <name type="synonym">Nephila maculata</name>
    <dbReference type="NCBI Taxonomy" id="299642"/>
    <lineage>
        <taxon>Eukaryota</taxon>
        <taxon>Metazoa</taxon>
        <taxon>Ecdysozoa</taxon>
        <taxon>Arthropoda</taxon>
        <taxon>Chelicerata</taxon>
        <taxon>Arachnida</taxon>
        <taxon>Araneae</taxon>
        <taxon>Araneomorphae</taxon>
        <taxon>Entelegynae</taxon>
        <taxon>Araneoidea</taxon>
        <taxon>Nephilidae</taxon>
        <taxon>Nephila</taxon>
    </lineage>
</organism>
<dbReference type="EMBL" id="BMAW01046421">
    <property type="protein sequence ID" value="GFS55264.1"/>
    <property type="molecule type" value="Genomic_DNA"/>
</dbReference>
<keyword evidence="2" id="KW-1185">Reference proteome</keyword>
<proteinExistence type="predicted"/>
<sequence>IPTLTKSVPFDYFKNWNKEARFMPGIDLVVVSKSTCK</sequence>
<reference evidence="1" key="1">
    <citation type="submission" date="2020-08" db="EMBL/GenBank/DDBJ databases">
        <title>Multicomponent nature underlies the extraordinary mechanical properties of spider dragline silk.</title>
        <authorList>
            <person name="Kono N."/>
            <person name="Nakamura H."/>
            <person name="Mori M."/>
            <person name="Yoshida Y."/>
            <person name="Ohtoshi R."/>
            <person name="Malay A.D."/>
            <person name="Moran D.A.P."/>
            <person name="Tomita M."/>
            <person name="Numata K."/>
            <person name="Arakawa K."/>
        </authorList>
    </citation>
    <scope>NUCLEOTIDE SEQUENCE</scope>
</reference>
<comment type="caution">
    <text evidence="1">The sequence shown here is derived from an EMBL/GenBank/DDBJ whole genome shotgun (WGS) entry which is preliminary data.</text>
</comment>
<dbReference type="AlphaFoldDB" id="A0A8X6IQR0"/>
<protein>
    <submittedName>
        <fullName evidence="1">Uncharacterized protein</fullName>
    </submittedName>
</protein>
<name>A0A8X6IQR0_NEPPI</name>